<evidence type="ECO:0000313" key="4">
    <source>
        <dbReference type="Proteomes" id="UP000197090"/>
    </source>
</evidence>
<protein>
    <submittedName>
        <fullName evidence="1">Uncharacterized protein</fullName>
    </submittedName>
</protein>
<gene>
    <name evidence="1" type="ORF">A9K58_03325</name>
    <name evidence="2" type="ORF">CEE63_03855</name>
</gene>
<evidence type="ECO:0000313" key="3">
    <source>
        <dbReference type="Proteomes" id="UP000092256"/>
    </source>
</evidence>
<reference evidence="1 3" key="1">
    <citation type="submission" date="2016-05" db="EMBL/GenBank/DDBJ databases">
        <title>Draft Genome Sequences of Stenotrophomonas maltophilia Strains Sm32COP, Sm41DVV, Sm46PAILV, SmF3, SmF22, SmSOFb1 and SmCVFa1, Isolated from Different Manures, in France.</title>
        <authorList>
            <person name="Nazaret S."/>
            <person name="Bodilis J."/>
        </authorList>
    </citation>
    <scope>NUCLEOTIDE SEQUENCE [LARGE SCALE GENOMIC DNA]</scope>
    <source>
        <strain evidence="1 3">Sm46PAILV</strain>
    </source>
</reference>
<dbReference type="EMBL" id="LYVJ01000002">
    <property type="protein sequence ID" value="OBU69717.1"/>
    <property type="molecule type" value="Genomic_DNA"/>
</dbReference>
<accession>A0A1A6Y1L0</accession>
<dbReference type="Proteomes" id="UP000197090">
    <property type="component" value="Unassembled WGS sequence"/>
</dbReference>
<dbReference type="AlphaFoldDB" id="A0A1A6Y1L0"/>
<dbReference type="EMBL" id="NIVX01000031">
    <property type="protein sequence ID" value="OWQ77552.1"/>
    <property type="molecule type" value="Genomic_DNA"/>
</dbReference>
<evidence type="ECO:0000313" key="1">
    <source>
        <dbReference type="EMBL" id="OBU69717.1"/>
    </source>
</evidence>
<name>A0A1A6Y1L0_STEMA</name>
<organism evidence="1 3">
    <name type="scientific">Stenotrophomonas maltophilia</name>
    <name type="common">Pseudomonas maltophilia</name>
    <name type="synonym">Xanthomonas maltophilia</name>
    <dbReference type="NCBI Taxonomy" id="40324"/>
    <lineage>
        <taxon>Bacteria</taxon>
        <taxon>Pseudomonadati</taxon>
        <taxon>Pseudomonadota</taxon>
        <taxon>Gammaproteobacteria</taxon>
        <taxon>Lysobacterales</taxon>
        <taxon>Lysobacteraceae</taxon>
        <taxon>Stenotrophomonas</taxon>
        <taxon>Stenotrophomonas maltophilia group</taxon>
    </lineage>
</organism>
<sequence length="80" mass="8846">MVLCTSERVLKLYNQDSGKEAKRISKAVRTWFSQKAVEEGWDGVAFVPEVQSQHGAGCVLGKNFDGQKASTTLKKLNSEE</sequence>
<dbReference type="Proteomes" id="UP000092256">
    <property type="component" value="Unassembled WGS sequence"/>
</dbReference>
<evidence type="ECO:0000313" key="2">
    <source>
        <dbReference type="EMBL" id="OWQ77552.1"/>
    </source>
</evidence>
<reference evidence="2 4" key="2">
    <citation type="submission" date="2017-06" db="EMBL/GenBank/DDBJ databases">
        <authorList>
            <person name="Kim H.J."/>
            <person name="Triplett B.A."/>
        </authorList>
    </citation>
    <scope>NUCLEOTIDE SEQUENCE [LARGE SCALE GENOMIC DNA]</scope>
    <source>
        <strain evidence="2 4">594</strain>
    </source>
</reference>
<proteinExistence type="predicted"/>
<comment type="caution">
    <text evidence="1">The sequence shown here is derived from an EMBL/GenBank/DDBJ whole genome shotgun (WGS) entry which is preliminary data.</text>
</comment>